<dbReference type="HOGENOM" id="CLU_1366945_0_0_1"/>
<sequence length="200" mass="21012">MFTLRAVLLCSVGAISVSTALAAPACTTKFAGGANNVVEGPRLNDVDRTYICTDGVLRPVPMMVDGHFCPGEDLPSDPASFPMATQDVVRSRFSPEQRMQICQTAKQMNCGNMQGLDATSRRVCTLRQNGRHDPIINLDGAAADAMLNMALAFATGSGSAPVPARTMSSSSANSETAETTILPVTASDSMPESYTMTASL</sequence>
<dbReference type="Proteomes" id="UP000007431">
    <property type="component" value="Unassembled WGS sequence"/>
</dbReference>
<dbReference type="GeneID" id="9589810"/>
<evidence type="ECO:0000256" key="1">
    <source>
        <dbReference type="SAM" id="SignalP"/>
    </source>
</evidence>
<feature type="signal peptide" evidence="1">
    <location>
        <begin position="1"/>
        <end position="22"/>
    </location>
</feature>
<protein>
    <submittedName>
        <fullName evidence="2">Expressed protein</fullName>
    </submittedName>
</protein>
<dbReference type="VEuPathDB" id="FungiDB:SCHCODRAFT_02625934"/>
<accession>D8Q535</accession>
<reference evidence="2 3" key="1">
    <citation type="journal article" date="2010" name="Nat. Biotechnol.">
        <title>Genome sequence of the model mushroom Schizophyllum commune.</title>
        <authorList>
            <person name="Ohm R.A."/>
            <person name="de Jong J.F."/>
            <person name="Lugones L.G."/>
            <person name="Aerts A."/>
            <person name="Kothe E."/>
            <person name="Stajich J.E."/>
            <person name="de Vries R.P."/>
            <person name="Record E."/>
            <person name="Levasseur A."/>
            <person name="Baker S.E."/>
            <person name="Bartholomew K.A."/>
            <person name="Coutinho P.M."/>
            <person name="Erdmann S."/>
            <person name="Fowler T.J."/>
            <person name="Gathman A.C."/>
            <person name="Lombard V."/>
            <person name="Henrissat B."/>
            <person name="Knabe N."/>
            <person name="Kuees U."/>
            <person name="Lilly W.W."/>
            <person name="Lindquist E."/>
            <person name="Lucas S."/>
            <person name="Magnuson J.K."/>
            <person name="Piumi F."/>
            <person name="Raudaskoski M."/>
            <person name="Salamov A."/>
            <person name="Schmutz J."/>
            <person name="Schwarze F.W.M.R."/>
            <person name="vanKuyk P.A."/>
            <person name="Horton J.S."/>
            <person name="Grigoriev I.V."/>
            <person name="Woesten H.A.B."/>
        </authorList>
    </citation>
    <scope>NUCLEOTIDE SEQUENCE [LARGE SCALE GENOMIC DNA]</scope>
    <source>
        <strain evidence="3">H4-8 / FGSC 9210</strain>
    </source>
</reference>
<dbReference type="OrthoDB" id="10336118at2759"/>
<evidence type="ECO:0000313" key="2">
    <source>
        <dbReference type="EMBL" id="EFI96901.1"/>
    </source>
</evidence>
<keyword evidence="3" id="KW-1185">Reference proteome</keyword>
<evidence type="ECO:0000313" key="3">
    <source>
        <dbReference type="Proteomes" id="UP000007431"/>
    </source>
</evidence>
<gene>
    <name evidence="2" type="ORF">SCHCODRAFT_85218</name>
</gene>
<dbReference type="AlphaFoldDB" id="D8Q535"/>
<dbReference type="InParanoid" id="D8Q535"/>
<feature type="chain" id="PRO_5003120544" evidence="1">
    <location>
        <begin position="23"/>
        <end position="200"/>
    </location>
</feature>
<keyword evidence="1" id="KW-0732">Signal</keyword>
<dbReference type="KEGG" id="scm:SCHCO_02625934"/>
<proteinExistence type="predicted"/>
<name>D8Q535_SCHCM</name>
<organism evidence="3">
    <name type="scientific">Schizophyllum commune (strain H4-8 / FGSC 9210)</name>
    <name type="common">Split gill fungus</name>
    <dbReference type="NCBI Taxonomy" id="578458"/>
    <lineage>
        <taxon>Eukaryota</taxon>
        <taxon>Fungi</taxon>
        <taxon>Dikarya</taxon>
        <taxon>Basidiomycota</taxon>
        <taxon>Agaricomycotina</taxon>
        <taxon>Agaricomycetes</taxon>
        <taxon>Agaricomycetidae</taxon>
        <taxon>Agaricales</taxon>
        <taxon>Schizophyllaceae</taxon>
        <taxon>Schizophyllum</taxon>
    </lineage>
</organism>
<dbReference type="RefSeq" id="XP_003031804.1">
    <property type="nucleotide sequence ID" value="XM_003031758.1"/>
</dbReference>
<dbReference type="EMBL" id="GL377306">
    <property type="protein sequence ID" value="EFI96901.1"/>
    <property type="molecule type" value="Genomic_DNA"/>
</dbReference>